<dbReference type="PANTHER" id="PTHR30290:SF38">
    <property type="entry name" value="D,D-DIPEPTIDE-BINDING PERIPLASMIC PROTEIN DDPA-RELATED"/>
    <property type="match status" value="1"/>
</dbReference>
<dbReference type="GO" id="GO:1904680">
    <property type="term" value="F:peptide transmembrane transporter activity"/>
    <property type="evidence" value="ECO:0007669"/>
    <property type="project" value="TreeGrafter"/>
</dbReference>
<comment type="subcellular location">
    <subcellularLocation>
        <location evidence="1">Periplasm</location>
    </subcellularLocation>
</comment>
<evidence type="ECO:0000313" key="7">
    <source>
        <dbReference type="Proteomes" id="UP000321058"/>
    </source>
</evidence>
<keyword evidence="3 4" id="KW-0732">Signal</keyword>
<feature type="domain" description="Solute-binding protein family 5" evidence="5">
    <location>
        <begin position="84"/>
        <end position="429"/>
    </location>
</feature>
<organism evidence="6 7">
    <name type="scientific">Reyranella soli</name>
    <dbReference type="NCBI Taxonomy" id="1230389"/>
    <lineage>
        <taxon>Bacteria</taxon>
        <taxon>Pseudomonadati</taxon>
        <taxon>Pseudomonadota</taxon>
        <taxon>Alphaproteobacteria</taxon>
        <taxon>Hyphomicrobiales</taxon>
        <taxon>Reyranellaceae</taxon>
        <taxon>Reyranella</taxon>
    </lineage>
</organism>
<dbReference type="PROSITE" id="PS51318">
    <property type="entry name" value="TAT"/>
    <property type="match status" value="1"/>
</dbReference>
<feature type="signal peptide" evidence="4">
    <location>
        <begin position="1"/>
        <end position="25"/>
    </location>
</feature>
<evidence type="ECO:0000256" key="4">
    <source>
        <dbReference type="SAM" id="SignalP"/>
    </source>
</evidence>
<dbReference type="PANTHER" id="PTHR30290">
    <property type="entry name" value="PERIPLASMIC BINDING COMPONENT OF ABC TRANSPORTER"/>
    <property type="match status" value="1"/>
</dbReference>
<dbReference type="Pfam" id="PF00496">
    <property type="entry name" value="SBP_bac_5"/>
    <property type="match status" value="1"/>
</dbReference>
<dbReference type="PIRSF" id="PIRSF002741">
    <property type="entry name" value="MppA"/>
    <property type="match status" value="1"/>
</dbReference>
<dbReference type="SUPFAM" id="SSF53850">
    <property type="entry name" value="Periplasmic binding protein-like II"/>
    <property type="match status" value="1"/>
</dbReference>
<evidence type="ECO:0000313" key="6">
    <source>
        <dbReference type="EMBL" id="GEP57369.1"/>
    </source>
</evidence>
<evidence type="ECO:0000256" key="3">
    <source>
        <dbReference type="ARBA" id="ARBA00022729"/>
    </source>
</evidence>
<sequence length="526" mass="58656">MTDFDLRRRQVLIGALAAGAFAANAAHGEDSTSKAAPRRKLTVGMSGFPPALEPVLFVHTATRRVVPQMFDTLIAFDHARNMALRPALAERWERVGPGALRLFLRKDVVFHDGSPFTAEDVAFTFSPDHLLGPGRSGRSIAMQTLERVDRVEIIDPYTVIVHAKGNDALLEQRLAAWASEIVCKRAFDAAGSWDRWTAAPVGSGPYRLVSQKLDTNVVLAPHDAYWGGKPPFDGIEFRIMPELATRMNGLLTGQVDLITDVPPDQFSEIQKRSGLEVAGGAVQNVRYLAIDSETPGLTDPRARRALSLAIDRKLFVESLWDNRVPVPNSFQFPSFAAGYIEDYPALAYDPELARKLLKEAGYKGETITYRLLNNYYTNQVSGAQVMVEMWKAVGLNVRIEMMENFSQIQKKPVQAIYDSSSTAVFPDYLGHAWREFGPNGTLPKQVGIWRNGEHFALGAKLQDTVDAGERRKLIRRMLEIIDREDPPCVVLHTSGQFYGKRRDVPWLPGQTLDLNFGPFNQAYSRT</sequence>
<dbReference type="GO" id="GO:0043190">
    <property type="term" value="C:ATP-binding cassette (ABC) transporter complex"/>
    <property type="evidence" value="ECO:0007669"/>
    <property type="project" value="InterPro"/>
</dbReference>
<proteinExistence type="inferred from homology"/>
<comment type="similarity">
    <text evidence="2">Belongs to the bacterial solute-binding protein 5 family.</text>
</comment>
<dbReference type="Gene3D" id="3.90.76.10">
    <property type="entry name" value="Dipeptide-binding Protein, Domain 1"/>
    <property type="match status" value="1"/>
</dbReference>
<feature type="chain" id="PRO_5022201463" evidence="4">
    <location>
        <begin position="26"/>
        <end position="526"/>
    </location>
</feature>
<dbReference type="InterPro" id="IPR030678">
    <property type="entry name" value="Peptide/Ni-bd"/>
</dbReference>
<keyword evidence="7" id="KW-1185">Reference proteome</keyword>
<dbReference type="InterPro" id="IPR006311">
    <property type="entry name" value="TAT_signal"/>
</dbReference>
<dbReference type="InterPro" id="IPR000914">
    <property type="entry name" value="SBP_5_dom"/>
</dbReference>
<protein>
    <submittedName>
        <fullName evidence="6">ABC transporter substrate-binding protein</fullName>
    </submittedName>
</protein>
<evidence type="ECO:0000256" key="2">
    <source>
        <dbReference type="ARBA" id="ARBA00005695"/>
    </source>
</evidence>
<dbReference type="Gene3D" id="3.40.190.10">
    <property type="entry name" value="Periplasmic binding protein-like II"/>
    <property type="match status" value="1"/>
</dbReference>
<dbReference type="AlphaFoldDB" id="A0A512NEJ6"/>
<dbReference type="OrthoDB" id="9803988at2"/>
<dbReference type="GO" id="GO:0015833">
    <property type="term" value="P:peptide transport"/>
    <property type="evidence" value="ECO:0007669"/>
    <property type="project" value="TreeGrafter"/>
</dbReference>
<dbReference type="RefSeq" id="WP_147151742.1">
    <property type="nucleotide sequence ID" value="NZ_BKAJ01000078.1"/>
</dbReference>
<evidence type="ECO:0000259" key="5">
    <source>
        <dbReference type="Pfam" id="PF00496"/>
    </source>
</evidence>
<name>A0A512NEJ6_9HYPH</name>
<dbReference type="GO" id="GO:0030288">
    <property type="term" value="C:outer membrane-bounded periplasmic space"/>
    <property type="evidence" value="ECO:0007669"/>
    <property type="project" value="UniProtKB-ARBA"/>
</dbReference>
<reference evidence="6 7" key="1">
    <citation type="submission" date="2019-07" db="EMBL/GenBank/DDBJ databases">
        <title>Whole genome shotgun sequence of Reyranella soli NBRC 108950.</title>
        <authorList>
            <person name="Hosoyama A."/>
            <person name="Uohara A."/>
            <person name="Ohji S."/>
            <person name="Ichikawa N."/>
        </authorList>
    </citation>
    <scope>NUCLEOTIDE SEQUENCE [LARGE SCALE GENOMIC DNA]</scope>
    <source>
        <strain evidence="6 7">NBRC 108950</strain>
    </source>
</reference>
<dbReference type="InterPro" id="IPR039424">
    <property type="entry name" value="SBP_5"/>
</dbReference>
<evidence type="ECO:0000256" key="1">
    <source>
        <dbReference type="ARBA" id="ARBA00004418"/>
    </source>
</evidence>
<gene>
    <name evidence="6" type="ORF">RSO01_45350</name>
</gene>
<accession>A0A512NEJ6</accession>
<comment type="caution">
    <text evidence="6">The sequence shown here is derived from an EMBL/GenBank/DDBJ whole genome shotgun (WGS) entry which is preliminary data.</text>
</comment>
<dbReference type="EMBL" id="BKAJ01000078">
    <property type="protein sequence ID" value="GEP57369.1"/>
    <property type="molecule type" value="Genomic_DNA"/>
</dbReference>
<dbReference type="Proteomes" id="UP000321058">
    <property type="component" value="Unassembled WGS sequence"/>
</dbReference>
<dbReference type="Gene3D" id="3.10.105.10">
    <property type="entry name" value="Dipeptide-binding Protein, Domain 3"/>
    <property type="match status" value="1"/>
</dbReference>